<proteinExistence type="predicted"/>
<keyword evidence="2" id="KW-1185">Reference proteome</keyword>
<keyword evidence="1" id="KW-0346">Stress response</keyword>
<dbReference type="AlphaFoldDB" id="A0A1I2UKF9"/>
<evidence type="ECO:0000313" key="1">
    <source>
        <dbReference type="EMBL" id="SFG75326.1"/>
    </source>
</evidence>
<dbReference type="RefSeq" id="WP_238456449.1">
    <property type="nucleotide sequence ID" value="NZ_FOOX01000009.1"/>
</dbReference>
<sequence>MPVTEDETLVDLESLELHPEIIELLAEFGVLELHRGGIRADHAARAEKIMRLRRNLGVNLSGAAIILELLERIEQLQDQIEHLKRR</sequence>
<dbReference type="EMBL" id="FOOX01000009">
    <property type="protein sequence ID" value="SFG75326.1"/>
    <property type="molecule type" value="Genomic_DNA"/>
</dbReference>
<name>A0A1I2UKF9_9FIRM</name>
<gene>
    <name evidence="1" type="ORF">SAMN05660649_02566</name>
</gene>
<protein>
    <submittedName>
        <fullName evidence="1">MerR family transcriptional regulator, heat shock protein HspR</fullName>
    </submittedName>
</protein>
<accession>A0A1I2UKF9</accession>
<reference evidence="2" key="1">
    <citation type="submission" date="2016-10" db="EMBL/GenBank/DDBJ databases">
        <authorList>
            <person name="Varghese N."/>
            <person name="Submissions S."/>
        </authorList>
    </citation>
    <scope>NUCLEOTIDE SEQUENCE [LARGE SCALE GENOMIC DNA]</scope>
    <source>
        <strain evidence="2">DSM 17038</strain>
    </source>
</reference>
<dbReference type="Pfam" id="PF13591">
    <property type="entry name" value="MerR_2"/>
    <property type="match status" value="1"/>
</dbReference>
<dbReference type="Gene3D" id="1.10.1660.10">
    <property type="match status" value="1"/>
</dbReference>
<dbReference type="Proteomes" id="UP000199337">
    <property type="component" value="Unassembled WGS sequence"/>
</dbReference>
<organism evidence="1 2">
    <name type="scientific">Desulfotruncus arcticus DSM 17038</name>
    <dbReference type="NCBI Taxonomy" id="1121424"/>
    <lineage>
        <taxon>Bacteria</taxon>
        <taxon>Bacillati</taxon>
        <taxon>Bacillota</taxon>
        <taxon>Clostridia</taxon>
        <taxon>Eubacteriales</taxon>
        <taxon>Desulfallaceae</taxon>
        <taxon>Desulfotruncus</taxon>
    </lineage>
</organism>
<evidence type="ECO:0000313" key="2">
    <source>
        <dbReference type="Proteomes" id="UP000199337"/>
    </source>
</evidence>
<dbReference type="STRING" id="341036.SAMN05660649_02566"/>